<dbReference type="PRINTS" id="PR00337">
    <property type="entry name" value="LEUILEVALBP"/>
</dbReference>
<dbReference type="RefSeq" id="WP_072935875.1">
    <property type="nucleotide sequence ID" value="NZ_FQUG01000006.1"/>
</dbReference>
<sequence length="390" mass="41475">MLFGKRGRRVAGMLLGTMLLGGVLAGCGGGDKAKSDEIKVGANFEMTGNVANYGNATFEGLQLAIDEANAAGGINGKKITLVKADSKSEASEAANAATKLISDDKVSVLVGPATTGSVLAEVRIATDAKVPIIAPCATSPKVTVENGKVQPYVFRSCFIDPQQGDVMAAFAKDNLKAKTAVVYVDSSSDYSKSLGQVFKEKFEAAGGKVLMEEAFLQKDQDFKATLTKLMTANADVMFVPAYYEEVGKIVKQAREIGFTKPIIGTDGWDDPKVADIAGKDALNNTYFSTHYSDKDESVKPFIDAFQKKYNKAPNVFAALGYDAGKMLIDAIKRAGGVDSEKITKALAETKDLKVGTGILSMDANHNPIKQAVILENKDGDRVMVAKIMPK</sequence>
<dbReference type="PROSITE" id="PS51257">
    <property type="entry name" value="PROKAR_LIPOPROTEIN"/>
    <property type="match status" value="1"/>
</dbReference>
<dbReference type="Gene3D" id="3.40.50.2300">
    <property type="match status" value="2"/>
</dbReference>
<dbReference type="Pfam" id="PF13458">
    <property type="entry name" value="Peripla_BP_6"/>
    <property type="match status" value="1"/>
</dbReference>
<dbReference type="Proteomes" id="UP000184404">
    <property type="component" value="Unassembled WGS sequence"/>
</dbReference>
<evidence type="ECO:0000313" key="7">
    <source>
        <dbReference type="Proteomes" id="UP000184404"/>
    </source>
</evidence>
<evidence type="ECO:0000259" key="5">
    <source>
        <dbReference type="Pfam" id="PF13458"/>
    </source>
</evidence>
<dbReference type="CDD" id="cd06347">
    <property type="entry name" value="PBP1_ABC_LivK_ligand_binding-like"/>
    <property type="match status" value="1"/>
</dbReference>
<evidence type="ECO:0000256" key="4">
    <source>
        <dbReference type="ARBA" id="ARBA00022970"/>
    </source>
</evidence>
<dbReference type="InterPro" id="IPR000709">
    <property type="entry name" value="Leu_Ile_Val-bd"/>
</dbReference>
<dbReference type="OrthoDB" id="9783240at2"/>
<dbReference type="EMBL" id="FQUG01000006">
    <property type="protein sequence ID" value="SHF06705.1"/>
    <property type="molecule type" value="Genomic_DNA"/>
</dbReference>
<name>A0A1M4YLL2_9FIRM</name>
<keyword evidence="7" id="KW-1185">Reference proteome</keyword>
<keyword evidence="4" id="KW-0029">Amino-acid transport</keyword>
<keyword evidence="2" id="KW-0813">Transport</keyword>
<dbReference type="SUPFAM" id="SSF53822">
    <property type="entry name" value="Periplasmic binding protein-like I"/>
    <property type="match status" value="1"/>
</dbReference>
<dbReference type="PANTHER" id="PTHR30483">
    <property type="entry name" value="LEUCINE-SPECIFIC-BINDING PROTEIN"/>
    <property type="match status" value="1"/>
</dbReference>
<keyword evidence="3" id="KW-0732">Signal</keyword>
<comment type="similarity">
    <text evidence="1">Belongs to the leucine-binding protein family.</text>
</comment>
<gene>
    <name evidence="6" type="ORF">SAMN02745190_01801</name>
</gene>
<dbReference type="STRING" id="1123243.SAMN02745190_01801"/>
<organism evidence="6 7">
    <name type="scientific">Schwartzia succinivorans DSM 10502</name>
    <dbReference type="NCBI Taxonomy" id="1123243"/>
    <lineage>
        <taxon>Bacteria</taxon>
        <taxon>Bacillati</taxon>
        <taxon>Bacillota</taxon>
        <taxon>Negativicutes</taxon>
        <taxon>Selenomonadales</taxon>
        <taxon>Selenomonadaceae</taxon>
        <taxon>Schwartzia</taxon>
    </lineage>
</organism>
<dbReference type="AlphaFoldDB" id="A0A1M4YLL2"/>
<dbReference type="PANTHER" id="PTHR30483:SF6">
    <property type="entry name" value="PERIPLASMIC BINDING PROTEIN OF ABC TRANSPORTER FOR NATURAL AMINO ACIDS"/>
    <property type="match status" value="1"/>
</dbReference>
<evidence type="ECO:0000256" key="1">
    <source>
        <dbReference type="ARBA" id="ARBA00010062"/>
    </source>
</evidence>
<evidence type="ECO:0000256" key="2">
    <source>
        <dbReference type="ARBA" id="ARBA00022448"/>
    </source>
</evidence>
<protein>
    <submittedName>
        <fullName evidence="6">Branched-chain amino acid transport system substrate-binding protein</fullName>
    </submittedName>
</protein>
<evidence type="ECO:0000256" key="3">
    <source>
        <dbReference type="ARBA" id="ARBA00022729"/>
    </source>
</evidence>
<feature type="domain" description="Leucine-binding protein" evidence="5">
    <location>
        <begin position="37"/>
        <end position="375"/>
    </location>
</feature>
<dbReference type="InterPro" id="IPR051010">
    <property type="entry name" value="BCAA_transport"/>
</dbReference>
<evidence type="ECO:0000313" key="6">
    <source>
        <dbReference type="EMBL" id="SHF06705.1"/>
    </source>
</evidence>
<proteinExistence type="inferred from homology"/>
<dbReference type="InterPro" id="IPR028081">
    <property type="entry name" value="Leu-bd"/>
</dbReference>
<reference evidence="6 7" key="1">
    <citation type="submission" date="2016-11" db="EMBL/GenBank/DDBJ databases">
        <authorList>
            <person name="Jaros S."/>
            <person name="Januszkiewicz K."/>
            <person name="Wedrychowicz H."/>
        </authorList>
    </citation>
    <scope>NUCLEOTIDE SEQUENCE [LARGE SCALE GENOMIC DNA]</scope>
    <source>
        <strain evidence="6 7">DSM 10502</strain>
    </source>
</reference>
<accession>A0A1M4YLL2</accession>
<dbReference type="GO" id="GO:0006865">
    <property type="term" value="P:amino acid transport"/>
    <property type="evidence" value="ECO:0007669"/>
    <property type="project" value="UniProtKB-KW"/>
</dbReference>
<dbReference type="InterPro" id="IPR028082">
    <property type="entry name" value="Peripla_BP_I"/>
</dbReference>